<accession>A0A023ZVZ4</accession>
<dbReference type="Pfam" id="PF24183">
    <property type="entry name" value="DUF7412"/>
    <property type="match status" value="1"/>
</dbReference>
<reference evidence="2 3" key="1">
    <citation type="submission" date="2014-10" db="EMBL/GenBank/DDBJ databases">
        <title>Complete genome sequence of e11/2, a T-even type bacteriophage specific for E. coli O157:H7.</title>
        <authorList>
            <person name="Coffey B."/>
            <person name="Ross P."/>
            <person name="O'Flynn G."/>
            <person name="O'Sullivan O."/>
            <person name="Casey A."/>
            <person name="Callanan M."/>
            <person name="Coffey A."/>
            <person name="McAuliffe O."/>
        </authorList>
    </citation>
    <scope>NUCLEOTIDE SEQUENCE [LARGE SCALE GENOMIC DNA]</scope>
</reference>
<dbReference type="RefSeq" id="YP_009030732.1">
    <property type="nucleotide sequence ID" value="NC_024125.2"/>
</dbReference>
<evidence type="ECO:0000313" key="2">
    <source>
        <dbReference type="EMBL" id="AHY83325.1"/>
    </source>
</evidence>
<evidence type="ECO:0000313" key="3">
    <source>
        <dbReference type="Proteomes" id="UP000024439"/>
    </source>
</evidence>
<keyword evidence="3" id="KW-1185">Reference proteome</keyword>
<sequence>MKTYQEFITEAAINSQIIAESFTDLLKFKKGQKITAVLDDGTEVEMDVQGYNYAVDGKLYNKSHAKFDSFDDFVNTVEDEKTRRSIATGDAKVLMVHGHERIRAKQNKMGEDNFALVGYQSGKQTYGYQRTATMYNKNGKIAFVNSKGSIQYVKSFK</sequence>
<dbReference type="EMBL" id="KJ668714">
    <property type="protein sequence ID" value="AHY83325.1"/>
    <property type="molecule type" value="Genomic_DNA"/>
</dbReference>
<dbReference type="GeneID" id="19485275"/>
<dbReference type="InterPro" id="IPR055835">
    <property type="entry name" value="DUF7412"/>
</dbReference>
<gene>
    <name evidence="2" type="ORF">e112_127</name>
</gene>
<proteinExistence type="predicted"/>
<feature type="domain" description="DUF7412" evidence="1">
    <location>
        <begin position="1"/>
        <end position="157"/>
    </location>
</feature>
<dbReference type="Proteomes" id="UP000024439">
    <property type="component" value="Segment"/>
</dbReference>
<name>A0A023ZVZ4_9CAUD</name>
<organism evidence="2 3">
    <name type="scientific">Escherichia phage vB_EcoM_112</name>
    <dbReference type="NCBI Taxonomy" id="1495285"/>
    <lineage>
        <taxon>Viruses</taxon>
        <taxon>Duplodnaviria</taxon>
        <taxon>Heunggongvirae</taxon>
        <taxon>Uroviricota</taxon>
        <taxon>Caudoviricetes</taxon>
        <taxon>Pantevenvirales</taxon>
        <taxon>Straboviridae</taxon>
        <taxon>Tevenvirinae</taxon>
        <taxon>Tequatrovirus</taxon>
        <taxon>Tequatrovirus e112</taxon>
    </lineage>
</organism>
<protein>
    <recommendedName>
        <fullName evidence="1">DUF7412 domain-containing protein</fullName>
    </recommendedName>
</protein>
<dbReference type="KEGG" id="vg:19485275"/>
<evidence type="ECO:0000259" key="1">
    <source>
        <dbReference type="Pfam" id="PF24183"/>
    </source>
</evidence>